<evidence type="ECO:0000313" key="4">
    <source>
        <dbReference type="Proteomes" id="UP000044602"/>
    </source>
</evidence>
<feature type="non-terminal residue" evidence="3">
    <location>
        <position position="213"/>
    </location>
</feature>
<feature type="domain" description="SCP" evidence="2">
    <location>
        <begin position="41"/>
        <end position="175"/>
    </location>
</feature>
<evidence type="ECO:0000313" key="3">
    <source>
        <dbReference type="EMBL" id="CRJ80010.1"/>
    </source>
</evidence>
<protein>
    <recommendedName>
        <fullName evidence="2">SCP domain-containing protein</fullName>
    </recommendedName>
</protein>
<dbReference type="SUPFAM" id="SSF55797">
    <property type="entry name" value="PR-1-like"/>
    <property type="match status" value="1"/>
</dbReference>
<dbReference type="InterPro" id="IPR018244">
    <property type="entry name" value="Allrgn_V5/Tpx1_CS"/>
</dbReference>
<dbReference type="STRING" id="100787.A0A0G4KCC5"/>
<dbReference type="InterPro" id="IPR001283">
    <property type="entry name" value="CRISP-related"/>
</dbReference>
<evidence type="ECO:0000256" key="1">
    <source>
        <dbReference type="SAM" id="SignalP"/>
    </source>
</evidence>
<dbReference type="InterPro" id="IPR014044">
    <property type="entry name" value="CAP_dom"/>
</dbReference>
<dbReference type="EMBL" id="CVQH01000001">
    <property type="protein sequence ID" value="CRJ80010.1"/>
    <property type="molecule type" value="Genomic_DNA"/>
</dbReference>
<dbReference type="AlphaFoldDB" id="A0A0G4KCC5"/>
<keyword evidence="1" id="KW-0732">Signal</keyword>
<dbReference type="Pfam" id="PF00188">
    <property type="entry name" value="CAP"/>
    <property type="match status" value="1"/>
</dbReference>
<organism evidence="3 4">
    <name type="scientific">Verticillium longisporum</name>
    <name type="common">Verticillium dahliae var. longisporum</name>
    <dbReference type="NCBI Taxonomy" id="100787"/>
    <lineage>
        <taxon>Eukaryota</taxon>
        <taxon>Fungi</taxon>
        <taxon>Dikarya</taxon>
        <taxon>Ascomycota</taxon>
        <taxon>Pezizomycotina</taxon>
        <taxon>Sordariomycetes</taxon>
        <taxon>Hypocreomycetidae</taxon>
        <taxon>Glomerellales</taxon>
        <taxon>Plectosphaerellaceae</taxon>
        <taxon>Verticillium</taxon>
    </lineage>
</organism>
<dbReference type="InterPro" id="IPR002413">
    <property type="entry name" value="V5_allergen-like"/>
</dbReference>
<dbReference type="PRINTS" id="PR00837">
    <property type="entry name" value="V5TPXLIKE"/>
</dbReference>
<dbReference type="PRINTS" id="PR00838">
    <property type="entry name" value="V5ALLERGEN"/>
</dbReference>
<feature type="signal peptide" evidence="1">
    <location>
        <begin position="1"/>
        <end position="20"/>
    </location>
</feature>
<name>A0A0G4KCC5_VERLO</name>
<dbReference type="PANTHER" id="PTHR10334">
    <property type="entry name" value="CYSTEINE-RICH SECRETORY PROTEIN-RELATED"/>
    <property type="match status" value="1"/>
</dbReference>
<evidence type="ECO:0000259" key="2">
    <source>
        <dbReference type="SMART" id="SM00198"/>
    </source>
</evidence>
<dbReference type="Gene3D" id="3.40.33.10">
    <property type="entry name" value="CAP"/>
    <property type="match status" value="1"/>
</dbReference>
<reference evidence="3 4" key="1">
    <citation type="submission" date="2015-05" db="EMBL/GenBank/DDBJ databases">
        <authorList>
            <person name="Wang D.B."/>
            <person name="Wang M."/>
        </authorList>
    </citation>
    <scope>NUCLEOTIDE SEQUENCE [LARGE SCALE GENOMIC DNA]</scope>
    <source>
        <strain evidence="3">VL1</strain>
    </source>
</reference>
<dbReference type="GO" id="GO:0005576">
    <property type="term" value="C:extracellular region"/>
    <property type="evidence" value="ECO:0007669"/>
    <property type="project" value="InterPro"/>
</dbReference>
<gene>
    <name evidence="3" type="ORF">BN1708_000141</name>
</gene>
<sequence>MLSTNIIKLALLGAATTVIAQTTTLAPVLPSNKPEWRSDDTFTLAVLDTHNDYRSEHDAEALVWNNTLAEYAEEYLDSDGDDDDECPDFEHSDTPYGENLAIGHANASAAVEAWGDERDEYDFDDQGFDQETGHFTQLVWKNTTDVGCARKLCRGGDWNGWYLVCEYWPRGNVQDQYEDQVSAGQFEGAAAGLMRSHQTAALVVAMLGLWVVL</sequence>
<dbReference type="Proteomes" id="UP000044602">
    <property type="component" value="Unassembled WGS sequence"/>
</dbReference>
<keyword evidence="4" id="KW-1185">Reference proteome</keyword>
<feature type="chain" id="PRO_5002565368" description="SCP domain-containing protein" evidence="1">
    <location>
        <begin position="21"/>
        <end position="213"/>
    </location>
</feature>
<dbReference type="SMART" id="SM00198">
    <property type="entry name" value="SCP"/>
    <property type="match status" value="1"/>
</dbReference>
<proteinExistence type="predicted"/>
<dbReference type="InterPro" id="IPR035940">
    <property type="entry name" value="CAP_sf"/>
</dbReference>
<accession>A0A0G4KCC5</accession>
<dbReference type="PROSITE" id="PS01009">
    <property type="entry name" value="CRISP_1"/>
    <property type="match status" value="1"/>
</dbReference>